<gene>
    <name evidence="1" type="ORF">LOD99_2911</name>
</gene>
<evidence type="ECO:0000313" key="1">
    <source>
        <dbReference type="EMBL" id="KAI6654064.1"/>
    </source>
</evidence>
<accession>A0AAV7K0F5</accession>
<dbReference type="AlphaFoldDB" id="A0AAV7K0F5"/>
<organism evidence="1 2">
    <name type="scientific">Oopsacas minuta</name>
    <dbReference type="NCBI Taxonomy" id="111878"/>
    <lineage>
        <taxon>Eukaryota</taxon>
        <taxon>Metazoa</taxon>
        <taxon>Porifera</taxon>
        <taxon>Hexactinellida</taxon>
        <taxon>Hexasterophora</taxon>
        <taxon>Lyssacinosida</taxon>
        <taxon>Leucopsacidae</taxon>
        <taxon>Oopsacas</taxon>
    </lineage>
</organism>
<keyword evidence="2" id="KW-1185">Reference proteome</keyword>
<evidence type="ECO:0000313" key="2">
    <source>
        <dbReference type="Proteomes" id="UP001165289"/>
    </source>
</evidence>
<sequence>MLYYIILSHYIGRRLLVNEITDSDITIALSKMQISPDEDSSFKCTLSAWATSVQGIAGQRWTLTPQREISWAISSFSPSQKNQLAFLLANWLGLMPFK</sequence>
<dbReference type="EMBL" id="JAKMXF010000233">
    <property type="protein sequence ID" value="KAI6654064.1"/>
    <property type="molecule type" value="Genomic_DNA"/>
</dbReference>
<name>A0AAV7K0F5_9METZ</name>
<dbReference type="Proteomes" id="UP001165289">
    <property type="component" value="Unassembled WGS sequence"/>
</dbReference>
<protein>
    <submittedName>
        <fullName evidence="1">Uncharacterized protein</fullName>
    </submittedName>
</protein>
<comment type="caution">
    <text evidence="1">The sequence shown here is derived from an EMBL/GenBank/DDBJ whole genome shotgun (WGS) entry which is preliminary data.</text>
</comment>
<reference evidence="1 2" key="1">
    <citation type="journal article" date="2023" name="BMC Biol.">
        <title>The compact genome of the sponge Oopsacas minuta (Hexactinellida) is lacking key metazoan core genes.</title>
        <authorList>
            <person name="Santini S."/>
            <person name="Schenkelaars Q."/>
            <person name="Jourda C."/>
            <person name="Duchesne M."/>
            <person name="Belahbib H."/>
            <person name="Rocher C."/>
            <person name="Selva M."/>
            <person name="Riesgo A."/>
            <person name="Vervoort M."/>
            <person name="Leys S.P."/>
            <person name="Kodjabachian L."/>
            <person name="Le Bivic A."/>
            <person name="Borchiellini C."/>
            <person name="Claverie J.M."/>
            <person name="Renard E."/>
        </authorList>
    </citation>
    <scope>NUCLEOTIDE SEQUENCE [LARGE SCALE GENOMIC DNA]</scope>
    <source>
        <strain evidence="1">SPO-2</strain>
    </source>
</reference>
<proteinExistence type="predicted"/>